<reference evidence="2 3" key="1">
    <citation type="journal article" date="2017" name="PLoS Biol.">
        <title>The sea cucumber genome provides insights into morphological evolution and visceral regeneration.</title>
        <authorList>
            <person name="Zhang X."/>
            <person name="Sun L."/>
            <person name="Yuan J."/>
            <person name="Sun Y."/>
            <person name="Gao Y."/>
            <person name="Zhang L."/>
            <person name="Li S."/>
            <person name="Dai H."/>
            <person name="Hamel J.F."/>
            <person name="Liu C."/>
            <person name="Yu Y."/>
            <person name="Liu S."/>
            <person name="Lin W."/>
            <person name="Guo K."/>
            <person name="Jin S."/>
            <person name="Xu P."/>
            <person name="Storey K.B."/>
            <person name="Huan P."/>
            <person name="Zhang T."/>
            <person name="Zhou Y."/>
            <person name="Zhang J."/>
            <person name="Lin C."/>
            <person name="Li X."/>
            <person name="Xing L."/>
            <person name="Huo D."/>
            <person name="Sun M."/>
            <person name="Wang L."/>
            <person name="Mercier A."/>
            <person name="Li F."/>
            <person name="Yang H."/>
            <person name="Xiang J."/>
        </authorList>
    </citation>
    <scope>NUCLEOTIDE SEQUENCE [LARGE SCALE GENOMIC DNA]</scope>
    <source>
        <strain evidence="2">Shaxun</strain>
        <tissue evidence="2">Muscle</tissue>
    </source>
</reference>
<dbReference type="Proteomes" id="UP000230750">
    <property type="component" value="Unassembled WGS sequence"/>
</dbReference>
<evidence type="ECO:0000313" key="2">
    <source>
        <dbReference type="EMBL" id="PIK50248.1"/>
    </source>
</evidence>
<evidence type="ECO:0000256" key="1">
    <source>
        <dbReference type="ARBA" id="ARBA00010236"/>
    </source>
</evidence>
<evidence type="ECO:0000313" key="3">
    <source>
        <dbReference type="Proteomes" id="UP000230750"/>
    </source>
</evidence>
<dbReference type="STRING" id="307972.A0A2G8KQK1"/>
<dbReference type="InterPro" id="IPR051589">
    <property type="entry name" value="Sialate-O-sulfotransferase"/>
</dbReference>
<sequence length="206" mass="23548">MDATFMPQGSQPFVLLLSAPGSGNTWLRYLIERLTGVYTGSMYRDKRLLNGGFLGESESPRSGRVIVVKTHSTDMHEKANGVLLLIRDPYSALTADFKRIAAKGNHTGIISSKIFNSEHWAMYATWAARRWQQTIQKGLEMSAAKRLVVYYEDLLEDLPKQLRRVAHFLNATLHEERLQCTMLHRKETFIDSHIRCPLILLKKMSL</sequence>
<dbReference type="EMBL" id="MRZV01000427">
    <property type="protein sequence ID" value="PIK50248.1"/>
    <property type="molecule type" value="Genomic_DNA"/>
</dbReference>
<protein>
    <submittedName>
        <fullName evidence="2">Putative WSC domain-containing protein 1</fullName>
    </submittedName>
</protein>
<dbReference type="Pfam" id="PF13469">
    <property type="entry name" value="Sulfotransfer_3"/>
    <property type="match status" value="1"/>
</dbReference>
<dbReference type="OrthoDB" id="5985073at2759"/>
<dbReference type="PANTHER" id="PTHR45964:SF9">
    <property type="entry name" value="SULFOTRANSFERASE"/>
    <property type="match status" value="1"/>
</dbReference>
<organism evidence="2 3">
    <name type="scientific">Stichopus japonicus</name>
    <name type="common">Sea cucumber</name>
    <dbReference type="NCBI Taxonomy" id="307972"/>
    <lineage>
        <taxon>Eukaryota</taxon>
        <taxon>Metazoa</taxon>
        <taxon>Echinodermata</taxon>
        <taxon>Eleutherozoa</taxon>
        <taxon>Echinozoa</taxon>
        <taxon>Holothuroidea</taxon>
        <taxon>Aspidochirotacea</taxon>
        <taxon>Aspidochirotida</taxon>
        <taxon>Stichopodidae</taxon>
        <taxon>Apostichopus</taxon>
    </lineage>
</organism>
<accession>A0A2G8KQK1</accession>
<proteinExistence type="inferred from homology"/>
<dbReference type="SUPFAM" id="SSF52540">
    <property type="entry name" value="P-loop containing nucleoside triphosphate hydrolases"/>
    <property type="match status" value="1"/>
</dbReference>
<keyword evidence="3" id="KW-1185">Reference proteome</keyword>
<comment type="caution">
    <text evidence="2">The sequence shown here is derived from an EMBL/GenBank/DDBJ whole genome shotgun (WGS) entry which is preliminary data.</text>
</comment>
<name>A0A2G8KQK1_STIJA</name>
<dbReference type="AlphaFoldDB" id="A0A2G8KQK1"/>
<gene>
    <name evidence="2" type="ORF">BSL78_12862</name>
</gene>
<dbReference type="Gene3D" id="3.40.50.300">
    <property type="entry name" value="P-loop containing nucleotide triphosphate hydrolases"/>
    <property type="match status" value="1"/>
</dbReference>
<comment type="similarity">
    <text evidence="1">Belongs to the WSCD family.</text>
</comment>
<dbReference type="InterPro" id="IPR027417">
    <property type="entry name" value="P-loop_NTPase"/>
</dbReference>
<dbReference type="PANTHER" id="PTHR45964">
    <property type="entry name" value="WSCD FAMILY MEMBER CG9164"/>
    <property type="match status" value="1"/>
</dbReference>